<evidence type="ECO:0000313" key="2">
    <source>
        <dbReference type="Proteomes" id="UP001447188"/>
    </source>
</evidence>
<keyword evidence="2" id="KW-1185">Reference proteome</keyword>
<dbReference type="Proteomes" id="UP001447188">
    <property type="component" value="Unassembled WGS sequence"/>
</dbReference>
<dbReference type="EMBL" id="JBBBZM010000011">
    <property type="protein sequence ID" value="KAL0639480.1"/>
    <property type="molecule type" value="Genomic_DNA"/>
</dbReference>
<comment type="caution">
    <text evidence="1">The sequence shown here is derived from an EMBL/GenBank/DDBJ whole genome shotgun (WGS) entry which is preliminary data.</text>
</comment>
<sequence length="190" mass="22015">MGQQKIPPFEVNIFLRFRFSRQCRPCCFSRARPANCQLDIELIRPVAHRSDIQELEDLKYNPVGFVVDGRLYTDDEPYWECLLEEGKTYNVAYLKQPFGFSAPRMHDPIFRVLVLKESQVPSPNPDNCTASRKALVIKSGLINKEEKRGYRRTLSDAADREYGAWKSIPKFAGREGQVGWAMYKRYPLSC</sequence>
<organism evidence="1 2">
    <name type="scientific">Discina gigas</name>
    <dbReference type="NCBI Taxonomy" id="1032678"/>
    <lineage>
        <taxon>Eukaryota</taxon>
        <taxon>Fungi</taxon>
        <taxon>Dikarya</taxon>
        <taxon>Ascomycota</taxon>
        <taxon>Pezizomycotina</taxon>
        <taxon>Pezizomycetes</taxon>
        <taxon>Pezizales</taxon>
        <taxon>Discinaceae</taxon>
        <taxon>Discina</taxon>
    </lineage>
</organism>
<accession>A0ABR3GU87</accession>
<name>A0ABR3GU87_9PEZI</name>
<evidence type="ECO:0000313" key="1">
    <source>
        <dbReference type="EMBL" id="KAL0639480.1"/>
    </source>
</evidence>
<protein>
    <submittedName>
        <fullName evidence="1">Uncharacterized protein</fullName>
    </submittedName>
</protein>
<reference evidence="1 2" key="1">
    <citation type="submission" date="2024-02" db="EMBL/GenBank/DDBJ databases">
        <title>Discinaceae phylogenomics.</title>
        <authorList>
            <person name="Dirks A.C."/>
            <person name="James T.Y."/>
        </authorList>
    </citation>
    <scope>NUCLEOTIDE SEQUENCE [LARGE SCALE GENOMIC DNA]</scope>
    <source>
        <strain evidence="1 2">ACD0624</strain>
    </source>
</reference>
<gene>
    <name evidence="1" type="ORF">Q9L58_001509</name>
</gene>
<proteinExistence type="predicted"/>